<keyword evidence="4" id="KW-1185">Reference proteome</keyword>
<evidence type="ECO:0000256" key="2">
    <source>
        <dbReference type="SAM" id="MobiDB-lite"/>
    </source>
</evidence>
<feature type="compositionally biased region" description="Acidic residues" evidence="2">
    <location>
        <begin position="153"/>
        <end position="167"/>
    </location>
</feature>
<feature type="region of interest" description="Disordered" evidence="2">
    <location>
        <begin position="129"/>
        <end position="167"/>
    </location>
</feature>
<dbReference type="RefSeq" id="WP_215605058.1">
    <property type="nucleotide sequence ID" value="NZ_CP076136.1"/>
</dbReference>
<organism evidence="3 4">
    <name type="scientific">Bradyrhizobium sediminis</name>
    <dbReference type="NCBI Taxonomy" id="2840469"/>
    <lineage>
        <taxon>Bacteria</taxon>
        <taxon>Pseudomonadati</taxon>
        <taxon>Pseudomonadota</taxon>
        <taxon>Alphaproteobacteria</taxon>
        <taxon>Hyphomicrobiales</taxon>
        <taxon>Nitrobacteraceae</taxon>
        <taxon>Bradyrhizobium</taxon>
    </lineage>
</organism>
<dbReference type="EMBL" id="CP076136">
    <property type="protein sequence ID" value="QWG24313.1"/>
    <property type="molecule type" value="Genomic_DNA"/>
</dbReference>
<keyword evidence="1" id="KW-0175">Coiled coil</keyword>
<feature type="coiled-coil region" evidence="1">
    <location>
        <begin position="4"/>
        <end position="38"/>
    </location>
</feature>
<reference evidence="3 4" key="1">
    <citation type="submission" date="2021-06" db="EMBL/GenBank/DDBJ databases">
        <title>Bradyrhizobium sp. S2-11-4 Genome sequencing.</title>
        <authorList>
            <person name="Jin L."/>
        </authorList>
    </citation>
    <scope>NUCLEOTIDE SEQUENCE [LARGE SCALE GENOMIC DNA]</scope>
    <source>
        <strain evidence="3 4">S2-11-4</strain>
    </source>
</reference>
<evidence type="ECO:0000313" key="4">
    <source>
        <dbReference type="Proteomes" id="UP000676951"/>
    </source>
</evidence>
<name>A0A975RYL0_9BRAD</name>
<dbReference type="Proteomes" id="UP000676951">
    <property type="component" value="Chromosome"/>
</dbReference>
<proteinExistence type="predicted"/>
<gene>
    <name evidence="3" type="ORF">KMZ93_05180</name>
</gene>
<sequence>MEERKIIHEKLKKKEQEIQSLEEKLRSARIYVQALQDVLKLVDTNSAPETGESALKAGSAVNKARETILRRGKPVHINDLLEAVGKEVTRESRASLTSSIAAYVRRGEIFTRPAPNTFGLVELGHKAVVNPAPPQPPQGFGKIQPSPPVSHDMDDEIPLADDDGSKF</sequence>
<evidence type="ECO:0000313" key="3">
    <source>
        <dbReference type="EMBL" id="QWG24313.1"/>
    </source>
</evidence>
<accession>A0A975RYL0</accession>
<dbReference type="AlphaFoldDB" id="A0A975RYL0"/>
<evidence type="ECO:0000256" key="1">
    <source>
        <dbReference type="SAM" id="Coils"/>
    </source>
</evidence>
<protein>
    <submittedName>
        <fullName evidence="3">Winged helix-turn-helix domain-containing protein</fullName>
    </submittedName>
</protein>